<proteinExistence type="predicted"/>
<accession>A0AAU7Q7J1</accession>
<dbReference type="PANTHER" id="PTHR40516:SF1">
    <property type="entry name" value="ANTITOXIN CHPS-RELATED"/>
    <property type="match status" value="1"/>
</dbReference>
<dbReference type="GO" id="GO:0097351">
    <property type="term" value="F:toxin sequestering activity"/>
    <property type="evidence" value="ECO:0007669"/>
    <property type="project" value="InterPro"/>
</dbReference>
<evidence type="ECO:0000313" key="2">
    <source>
        <dbReference type="EMBL" id="XBS68920.1"/>
    </source>
</evidence>
<dbReference type="Gene3D" id="2.10.260.10">
    <property type="match status" value="1"/>
</dbReference>
<dbReference type="EMBL" id="CP157947">
    <property type="protein sequence ID" value="XBS68920.1"/>
    <property type="molecule type" value="Genomic_DNA"/>
</dbReference>
<sequence length="76" mass="8471">MSTAISKWGNGVGLRIPQPFLWQLGLEVGDRVEFKIVNDKIIISKSGPTLEELLGRCTAENRHDELFGDSQGKEML</sequence>
<name>A0AAU7Q7J1_9GAMM</name>
<dbReference type="Pfam" id="PF04014">
    <property type="entry name" value="MazE_antitoxin"/>
    <property type="match status" value="1"/>
</dbReference>
<feature type="domain" description="SpoVT-AbrB" evidence="1">
    <location>
        <begin position="6"/>
        <end position="51"/>
    </location>
</feature>
<keyword evidence="2" id="KW-0238">DNA-binding</keyword>
<dbReference type="SMART" id="SM00966">
    <property type="entry name" value="SpoVT_AbrB"/>
    <property type="match status" value="1"/>
</dbReference>
<dbReference type="InterPro" id="IPR037914">
    <property type="entry name" value="SpoVT-AbrB_sf"/>
</dbReference>
<protein>
    <submittedName>
        <fullName evidence="2">AbrB/MazE/SpoVT family DNA-binding domain-containing protein</fullName>
    </submittedName>
</protein>
<dbReference type="GO" id="GO:0003677">
    <property type="term" value="F:DNA binding"/>
    <property type="evidence" value="ECO:0007669"/>
    <property type="project" value="UniProtKB-KW"/>
</dbReference>
<dbReference type="AlphaFoldDB" id="A0AAU7Q7J1"/>
<gene>
    <name evidence="2" type="ORF">ABK905_20535</name>
</gene>
<dbReference type="SUPFAM" id="SSF89447">
    <property type="entry name" value="AbrB/MazE/MraZ-like"/>
    <property type="match status" value="1"/>
</dbReference>
<dbReference type="InterPro" id="IPR039052">
    <property type="entry name" value="Antitox_PemI-like"/>
</dbReference>
<dbReference type="InterPro" id="IPR007159">
    <property type="entry name" value="SpoVT-AbrB_dom"/>
</dbReference>
<organism evidence="2">
    <name type="scientific">Acerihabitans sp. KWT182</name>
    <dbReference type="NCBI Taxonomy" id="3157919"/>
    <lineage>
        <taxon>Bacteria</taxon>
        <taxon>Pseudomonadati</taxon>
        <taxon>Pseudomonadota</taxon>
        <taxon>Gammaproteobacteria</taxon>
        <taxon>Enterobacterales</taxon>
        <taxon>Pectobacteriaceae</taxon>
        <taxon>Acerihabitans</taxon>
    </lineage>
</organism>
<reference evidence="2" key="1">
    <citation type="submission" date="2024-06" db="EMBL/GenBank/DDBJ databases">
        <authorList>
            <person name="Coelho C."/>
            <person name="Bento M."/>
            <person name="Garcia E."/>
            <person name="Camelo A."/>
            <person name="Brandao I."/>
            <person name="Espirito Santo C."/>
            <person name="Trovao J."/>
            <person name="Verissimo A."/>
            <person name="Costa J."/>
            <person name="Tiago I."/>
        </authorList>
    </citation>
    <scope>NUCLEOTIDE SEQUENCE</scope>
    <source>
        <strain evidence="2">KWT182</strain>
    </source>
</reference>
<dbReference type="PANTHER" id="PTHR40516">
    <property type="entry name" value="ANTITOXIN CHPS-RELATED"/>
    <property type="match status" value="1"/>
</dbReference>
<evidence type="ECO:0000259" key="1">
    <source>
        <dbReference type="SMART" id="SM00966"/>
    </source>
</evidence>